<dbReference type="InterPro" id="IPR038610">
    <property type="entry name" value="FliK-like_C_sf"/>
</dbReference>
<dbReference type="Gene3D" id="3.30.750.140">
    <property type="match status" value="1"/>
</dbReference>
<sequence length="586" mass="62785">MIGDLLTNIKTGQPVDGKGLDDADFKEDSKLFSELMVYSDQQMQPNLSNHQRKLTSEPSVVQMKTIDAGVSENTGIKTQLIGDPAAGIDLHSLAEESFIEGSQVILKDSLSLKPEKGDTSLSNYAGDLIRSVNEAGGFSKNLLAPVANVKSEVAVSASAGPISNDLDVRTTKASVFKRTQDLNIVPSTMDSKLVHNFEFDLSSHDVVMDEHSLITNSKVISEMGVMSPYIVVQKSLSSTPVSSSGVAEPSSTPVALPELVKADSDQLVGVNRPVEIIVAGSGNYSEMLGIPSIEVAATYESINYSVSNNDVLRKTDFGNSQLDRAYPGVNKEGFSDKAHGESSKNEKSSQVFFSLKDFRSALPSQDEVKVGSLLKDLNVNQPNKVDAKLGIAYSAAKLDLVDVVAQKPVQTSANAPILQHVPSYVDANVSVGFKVIQDSGDIKKPFVESTLADLPSKIKESVLNNQTALTLKLKPYELGRIDVQIKDVGGELQMSFKAEKVSTLDVLQSNESFLKSIFKDSDSLTLSYGGTGKDGSAKREAEAEGEGKGEGKYDDDALVNEFPEGDVDVLNVSNEFGYSAGLNLVV</sequence>
<dbReference type="CDD" id="cd17470">
    <property type="entry name" value="T3SS_Flik_C"/>
    <property type="match status" value="1"/>
</dbReference>
<proteinExistence type="predicted"/>
<feature type="compositionally biased region" description="Basic and acidic residues" evidence="1">
    <location>
        <begin position="535"/>
        <end position="555"/>
    </location>
</feature>
<feature type="domain" description="Flagellar hook-length control protein-like C-terminal" evidence="2">
    <location>
        <begin position="458"/>
        <end position="520"/>
    </location>
</feature>
<reference evidence="3" key="1">
    <citation type="submission" date="2023-07" db="EMBL/GenBank/DDBJ databases">
        <title>Genome content predicts the carbon catabolic preferences of heterotrophic bacteria.</title>
        <authorList>
            <person name="Gralka M."/>
        </authorList>
    </citation>
    <scope>NUCLEOTIDE SEQUENCE</scope>
    <source>
        <strain evidence="3">4G09</strain>
    </source>
</reference>
<feature type="region of interest" description="Disordered" evidence="1">
    <location>
        <begin position="529"/>
        <end position="557"/>
    </location>
</feature>
<evidence type="ECO:0000313" key="4">
    <source>
        <dbReference type="Proteomes" id="UP001177212"/>
    </source>
</evidence>
<keyword evidence="3" id="KW-0969">Cilium</keyword>
<gene>
    <name evidence="3" type="ORF">Q8W34_06785</name>
</gene>
<dbReference type="Proteomes" id="UP001177212">
    <property type="component" value="Unassembled WGS sequence"/>
</dbReference>
<evidence type="ECO:0000256" key="1">
    <source>
        <dbReference type="SAM" id="MobiDB-lite"/>
    </source>
</evidence>
<dbReference type="RefSeq" id="WP_305471614.1">
    <property type="nucleotide sequence ID" value="NZ_JAUYVT010000004.1"/>
</dbReference>
<protein>
    <submittedName>
        <fullName evidence="3">Flagellar hook-length control protein FliK</fullName>
    </submittedName>
</protein>
<evidence type="ECO:0000313" key="3">
    <source>
        <dbReference type="EMBL" id="MDP2564333.1"/>
    </source>
</evidence>
<keyword evidence="4" id="KW-1185">Reference proteome</keyword>
<dbReference type="EMBL" id="JAUYVT010000004">
    <property type="protein sequence ID" value="MDP2564333.1"/>
    <property type="molecule type" value="Genomic_DNA"/>
</dbReference>
<keyword evidence="3" id="KW-0282">Flagellum</keyword>
<accession>A0ABT9FC75</accession>
<name>A0ABT9FC75_9GAMM</name>
<dbReference type="Pfam" id="PF02120">
    <property type="entry name" value="Flg_hook"/>
    <property type="match status" value="1"/>
</dbReference>
<dbReference type="InterPro" id="IPR021136">
    <property type="entry name" value="Flagellar_hook_control-like_C"/>
</dbReference>
<keyword evidence="3" id="KW-0966">Cell projection</keyword>
<evidence type="ECO:0000259" key="2">
    <source>
        <dbReference type="Pfam" id="PF02120"/>
    </source>
</evidence>
<comment type="caution">
    <text evidence="3">The sequence shown here is derived from an EMBL/GenBank/DDBJ whole genome shotgun (WGS) entry which is preliminary data.</text>
</comment>
<organism evidence="3 4">
    <name type="scientific">Pseudoalteromonas marina</name>
    <dbReference type="NCBI Taxonomy" id="267375"/>
    <lineage>
        <taxon>Bacteria</taxon>
        <taxon>Pseudomonadati</taxon>
        <taxon>Pseudomonadota</taxon>
        <taxon>Gammaproteobacteria</taxon>
        <taxon>Alteromonadales</taxon>
        <taxon>Pseudoalteromonadaceae</taxon>
        <taxon>Pseudoalteromonas</taxon>
    </lineage>
</organism>